<name>A0A1F7XAI9_9BACT</name>
<sequence length="287" mass="33633">MTEQLEKLKKDITEIQGIMVKVSTGRGNIDDFEDEYRILYFSIKEQLKTFRENGIYLPDLNFFSSLWDFYSHWKAGLKTYQERREYIRSLYKPIDDPITQVLTTSSSRTINPNELVKLLSSYSYKNIEDTESEVAPSMKKSKLTEQSTFEYDIALSFAGEHRNIAESIAHELKKLGISLFYDNFEQSKLWGKRLSKHFQEIYGQKTRFVVVLISKEYPIKDWTDFEFTIAREEAKNRKSEFILPIRIDDTLIFGLPSDVAYLDFNKVGVEGVVKNILIKLERFNLSS</sequence>
<dbReference type="EMBL" id="MGFS01000004">
    <property type="protein sequence ID" value="OGM12046.1"/>
    <property type="molecule type" value="Genomic_DNA"/>
</dbReference>
<dbReference type="SUPFAM" id="SSF52200">
    <property type="entry name" value="Toll/Interleukin receptor TIR domain"/>
    <property type="match status" value="1"/>
</dbReference>
<gene>
    <name evidence="2" type="ORF">A2Z22_01940</name>
</gene>
<evidence type="ECO:0000313" key="3">
    <source>
        <dbReference type="Proteomes" id="UP000177053"/>
    </source>
</evidence>
<evidence type="ECO:0000313" key="2">
    <source>
        <dbReference type="EMBL" id="OGM12046.1"/>
    </source>
</evidence>
<dbReference type="Proteomes" id="UP000177053">
    <property type="component" value="Unassembled WGS sequence"/>
</dbReference>
<dbReference type="InterPro" id="IPR035897">
    <property type="entry name" value="Toll_tir_struct_dom_sf"/>
</dbReference>
<accession>A0A1F7XAI9</accession>
<reference evidence="2 3" key="1">
    <citation type="journal article" date="2016" name="Nat. Commun.">
        <title>Thousands of microbial genomes shed light on interconnected biogeochemical processes in an aquifer system.</title>
        <authorList>
            <person name="Anantharaman K."/>
            <person name="Brown C.T."/>
            <person name="Hug L.A."/>
            <person name="Sharon I."/>
            <person name="Castelle C.J."/>
            <person name="Probst A.J."/>
            <person name="Thomas B.C."/>
            <person name="Singh A."/>
            <person name="Wilkins M.J."/>
            <person name="Karaoz U."/>
            <person name="Brodie E.L."/>
            <person name="Williams K.H."/>
            <person name="Hubbard S.S."/>
            <person name="Banfield J.F."/>
        </authorList>
    </citation>
    <scope>NUCLEOTIDE SEQUENCE [LARGE SCALE GENOMIC DNA]</scope>
</reference>
<comment type="caution">
    <text evidence="2">The sequence shown here is derived from an EMBL/GenBank/DDBJ whole genome shotgun (WGS) entry which is preliminary data.</text>
</comment>
<dbReference type="AlphaFoldDB" id="A0A1F7XAI9"/>
<dbReference type="GO" id="GO:0007165">
    <property type="term" value="P:signal transduction"/>
    <property type="evidence" value="ECO:0007669"/>
    <property type="project" value="InterPro"/>
</dbReference>
<dbReference type="PROSITE" id="PS50104">
    <property type="entry name" value="TIR"/>
    <property type="match status" value="1"/>
</dbReference>
<dbReference type="Gene3D" id="3.40.50.10140">
    <property type="entry name" value="Toll/interleukin-1 receptor homology (TIR) domain"/>
    <property type="match status" value="1"/>
</dbReference>
<dbReference type="Pfam" id="PF13676">
    <property type="entry name" value="TIR_2"/>
    <property type="match status" value="1"/>
</dbReference>
<evidence type="ECO:0000259" key="1">
    <source>
        <dbReference type="PROSITE" id="PS50104"/>
    </source>
</evidence>
<protein>
    <recommendedName>
        <fullName evidence="1">TIR domain-containing protein</fullName>
    </recommendedName>
</protein>
<dbReference type="SMART" id="SM00255">
    <property type="entry name" value="TIR"/>
    <property type="match status" value="1"/>
</dbReference>
<proteinExistence type="predicted"/>
<dbReference type="InterPro" id="IPR000157">
    <property type="entry name" value="TIR_dom"/>
</dbReference>
<organism evidence="2 3">
    <name type="scientific">Candidatus Woesebacteria bacterium RBG_16_34_12</name>
    <dbReference type="NCBI Taxonomy" id="1802480"/>
    <lineage>
        <taxon>Bacteria</taxon>
        <taxon>Candidatus Woeseibacteriota</taxon>
    </lineage>
</organism>
<feature type="domain" description="TIR" evidence="1">
    <location>
        <begin position="149"/>
        <end position="280"/>
    </location>
</feature>